<evidence type="ECO:0000313" key="3">
    <source>
        <dbReference type="Proteomes" id="UP000018888"/>
    </source>
</evidence>
<reference evidence="2 3" key="2">
    <citation type="journal article" date="2018" name="New Phytol.">
        <title>High intraspecific genome diversity in the model arbuscular mycorrhizal symbiont Rhizophagus irregularis.</title>
        <authorList>
            <person name="Chen E.C.H."/>
            <person name="Morin E."/>
            <person name="Beaudet D."/>
            <person name="Noel J."/>
            <person name="Yildirir G."/>
            <person name="Ndikumana S."/>
            <person name="Charron P."/>
            <person name="St-Onge C."/>
            <person name="Giorgi J."/>
            <person name="Kruger M."/>
            <person name="Marton T."/>
            <person name="Ropars J."/>
            <person name="Grigoriev I.V."/>
            <person name="Hainaut M."/>
            <person name="Henrissat B."/>
            <person name="Roux C."/>
            <person name="Martin F."/>
            <person name="Corradi N."/>
        </authorList>
    </citation>
    <scope>NUCLEOTIDE SEQUENCE [LARGE SCALE GENOMIC DNA]</scope>
    <source>
        <strain evidence="2 3">DAOM 197198</strain>
    </source>
</reference>
<dbReference type="Proteomes" id="UP000018888">
    <property type="component" value="Unassembled WGS sequence"/>
</dbReference>
<accession>A0A2P4PG50</accession>
<comment type="caution">
    <text evidence="2">The sequence shown here is derived from an EMBL/GenBank/DDBJ whole genome shotgun (WGS) entry which is preliminary data.</text>
</comment>
<keyword evidence="1" id="KW-0472">Membrane</keyword>
<dbReference type="AlphaFoldDB" id="A0A2P4PG50"/>
<dbReference type="EMBL" id="AUPC02000243">
    <property type="protein sequence ID" value="POG64361.1"/>
    <property type="molecule type" value="Genomic_DNA"/>
</dbReference>
<keyword evidence="1" id="KW-1133">Transmembrane helix</keyword>
<reference evidence="2 3" key="1">
    <citation type="journal article" date="2013" name="Proc. Natl. Acad. Sci. U.S.A.">
        <title>Genome of an arbuscular mycorrhizal fungus provides insight into the oldest plant symbiosis.</title>
        <authorList>
            <person name="Tisserant E."/>
            <person name="Malbreil M."/>
            <person name="Kuo A."/>
            <person name="Kohler A."/>
            <person name="Symeonidi A."/>
            <person name="Balestrini R."/>
            <person name="Charron P."/>
            <person name="Duensing N."/>
            <person name="Frei Dit Frey N."/>
            <person name="Gianinazzi-Pearson V."/>
            <person name="Gilbert L.B."/>
            <person name="Handa Y."/>
            <person name="Herr J.R."/>
            <person name="Hijri M."/>
            <person name="Koul R."/>
            <person name="Kawaguchi M."/>
            <person name="Krajinski F."/>
            <person name="Lammers P.J."/>
            <person name="Masclaux F.G."/>
            <person name="Murat C."/>
            <person name="Morin E."/>
            <person name="Ndikumana S."/>
            <person name="Pagni M."/>
            <person name="Petitpierre D."/>
            <person name="Requena N."/>
            <person name="Rosikiewicz P."/>
            <person name="Riley R."/>
            <person name="Saito K."/>
            <person name="San Clemente H."/>
            <person name="Shapiro H."/>
            <person name="van Tuinen D."/>
            <person name="Becard G."/>
            <person name="Bonfante P."/>
            <person name="Paszkowski U."/>
            <person name="Shachar-Hill Y.Y."/>
            <person name="Tuskan G.A."/>
            <person name="Young P.W."/>
            <person name="Sanders I.R."/>
            <person name="Henrissat B."/>
            <person name="Rensing S.A."/>
            <person name="Grigoriev I.V."/>
            <person name="Corradi N."/>
            <person name="Roux C."/>
            <person name="Martin F."/>
        </authorList>
    </citation>
    <scope>NUCLEOTIDE SEQUENCE [LARGE SCALE GENOMIC DNA]</scope>
    <source>
        <strain evidence="2 3">DAOM 197198</strain>
    </source>
</reference>
<name>A0A2P4PG50_RHIID</name>
<keyword evidence="1" id="KW-0812">Transmembrane</keyword>
<feature type="transmembrane region" description="Helical" evidence="1">
    <location>
        <begin position="6"/>
        <end position="24"/>
    </location>
</feature>
<gene>
    <name evidence="2" type="ORF">GLOIN_2v1676705</name>
</gene>
<keyword evidence="3" id="KW-1185">Reference proteome</keyword>
<sequence length="70" mass="8407">MNFSPSVNVLLVFPFLIFSVLDKKLVLSKYIHCTKLYLLTSWRLVLECFLFSCNFFLDDDRFFLRCSSRR</sequence>
<protein>
    <submittedName>
        <fullName evidence="2">Uncharacterized protein</fullName>
    </submittedName>
</protein>
<organism evidence="2 3">
    <name type="scientific">Rhizophagus irregularis (strain DAOM 181602 / DAOM 197198 / MUCL 43194)</name>
    <name type="common">Arbuscular mycorrhizal fungus</name>
    <name type="synonym">Glomus intraradices</name>
    <dbReference type="NCBI Taxonomy" id="747089"/>
    <lineage>
        <taxon>Eukaryota</taxon>
        <taxon>Fungi</taxon>
        <taxon>Fungi incertae sedis</taxon>
        <taxon>Mucoromycota</taxon>
        <taxon>Glomeromycotina</taxon>
        <taxon>Glomeromycetes</taxon>
        <taxon>Glomerales</taxon>
        <taxon>Glomeraceae</taxon>
        <taxon>Rhizophagus</taxon>
    </lineage>
</organism>
<proteinExistence type="predicted"/>
<evidence type="ECO:0000256" key="1">
    <source>
        <dbReference type="SAM" id="Phobius"/>
    </source>
</evidence>
<evidence type="ECO:0000313" key="2">
    <source>
        <dbReference type="EMBL" id="POG64361.1"/>
    </source>
</evidence>